<protein>
    <submittedName>
        <fullName evidence="1">Terminase large subunit</fullName>
    </submittedName>
</protein>
<gene>
    <name evidence="1" type="primary">2</name>
    <name evidence="1" type="ORF">SEA_COEUR_2</name>
</gene>
<proteinExistence type="predicted"/>
<evidence type="ECO:0000313" key="1">
    <source>
        <dbReference type="EMBL" id="QDF17420.1"/>
    </source>
</evidence>
<dbReference type="Proteomes" id="UP000318668">
    <property type="component" value="Segment"/>
</dbReference>
<dbReference type="EMBL" id="MK801723">
    <property type="protein sequence ID" value="QDF17420.1"/>
    <property type="molecule type" value="Genomic_DNA"/>
</dbReference>
<accession>A0A4Y6EFE0</accession>
<name>A0A4Y6EFE0_9CAUD</name>
<dbReference type="Gene3D" id="3.40.50.300">
    <property type="entry name" value="P-loop containing nucleotide triphosphate hydrolases"/>
    <property type="match status" value="1"/>
</dbReference>
<dbReference type="InterPro" id="IPR027417">
    <property type="entry name" value="P-loop_NTPase"/>
</dbReference>
<reference evidence="1 2" key="1">
    <citation type="submission" date="2019-04" db="EMBL/GenBank/DDBJ databases">
        <authorList>
            <person name="Alwine J.A."/>
            <person name="Grubb S.R."/>
            <person name="Haszto C.S."/>
            <person name="Molleti L.S."/>
            <person name="Simms M.O."/>
            <person name="Butela K.A."/>
            <person name="Garlena R.A."/>
            <person name="Russell D.A."/>
            <person name="Pope W.H."/>
            <person name="Jacobs-Sera D."/>
            <person name="Hatfull G.F."/>
        </authorList>
    </citation>
    <scope>NUCLEOTIDE SEQUENCE [LARGE SCALE GENOMIC DNA]</scope>
</reference>
<sequence length="444" mass="47483">MSSILGRPFMRWQHEAAGLIGECDFDGRLLHPLVVITVQRQAGKTALMSSVMLHRCTMRTQARVWYTAQTGIKAREQMWEMMDAIDLSPFGAVTKSKRGAGDTSIELPRLASRIRAHPPTPDSLHGNQSDLNVIDEGWFFDEDLAAGLMGAITPTQATRPNAQTIIISTAGTASSTWFHDLVERGRDGEFPLIDYGVGPDVEADDFEAIAAAHPAIGETQDPAILPAARAQLSAGEFIRAYGNRRTQAYERLIPVEVLELATTRETLPAGEPVFGAAVSFDRDDAVIVACVADPAGVPVLEVVDQYDTTDPLPTRLAELTNRHGGHVAIAAAGPAAATAEAAERAGATVTLINDADLSASTTDLLDRIRRPGLDPEASPGVRLRAHPSFAAAFDVVALRTAGDRVHWSRRGSAGSIAAIEAATLAVRALYTRPNPPVPPMIWSA</sequence>
<organism evidence="1 2">
    <name type="scientific">Gordonia phage Coeur</name>
    <dbReference type="NCBI Taxonomy" id="2571246"/>
    <lineage>
        <taxon>Viruses</taxon>
        <taxon>Duplodnaviria</taxon>
        <taxon>Heunggongvirae</taxon>
        <taxon>Uroviricota</taxon>
        <taxon>Caudoviricetes</taxon>
        <taxon>Coeurvirus</taxon>
        <taxon>Coeurvirus coeur</taxon>
    </lineage>
</organism>
<dbReference type="RefSeq" id="YP_010674573.1">
    <property type="nucleotide sequence ID" value="NC_070994.1"/>
</dbReference>
<keyword evidence="2" id="KW-1185">Reference proteome</keyword>
<evidence type="ECO:0000313" key="2">
    <source>
        <dbReference type="Proteomes" id="UP000318668"/>
    </source>
</evidence>
<dbReference type="GeneID" id="77950887"/>
<dbReference type="KEGG" id="vg:77950887"/>